<organism evidence="1 2">
    <name type="scientific">Cohaesibacter gelatinilyticus</name>
    <dbReference type="NCBI Taxonomy" id="372072"/>
    <lineage>
        <taxon>Bacteria</taxon>
        <taxon>Pseudomonadati</taxon>
        <taxon>Pseudomonadota</taxon>
        <taxon>Alphaproteobacteria</taxon>
        <taxon>Hyphomicrobiales</taxon>
        <taxon>Cohaesibacteraceae</taxon>
    </lineage>
</organism>
<proteinExistence type="predicted"/>
<dbReference type="AlphaFoldDB" id="A0A285PEZ8"/>
<evidence type="ECO:0000313" key="2">
    <source>
        <dbReference type="Proteomes" id="UP000219439"/>
    </source>
</evidence>
<evidence type="ECO:0000313" key="1">
    <source>
        <dbReference type="EMBL" id="SNZ20294.1"/>
    </source>
</evidence>
<dbReference type="EMBL" id="OBEL01000004">
    <property type="protein sequence ID" value="SNZ20294.1"/>
    <property type="molecule type" value="Genomic_DNA"/>
</dbReference>
<protein>
    <submittedName>
        <fullName evidence="1">Uncharacterized protein</fullName>
    </submittedName>
</protein>
<dbReference type="Proteomes" id="UP000219439">
    <property type="component" value="Unassembled WGS sequence"/>
</dbReference>
<dbReference type="PROSITE" id="PS51257">
    <property type="entry name" value="PROKAR_LIPOPROTEIN"/>
    <property type="match status" value="1"/>
</dbReference>
<sequence>MSTRNRQNLISFTVFACLTVSIFLLTALPQSETDTVVVFVFPGSESSHAVEVIARAGGYLMNSGSWPWIALASSSDPDFVNELYRAGALFVGSGRLFSACFPNPISPSKQSVLTISPLRDRIKGFKNARLTNT</sequence>
<reference evidence="1 2" key="1">
    <citation type="submission" date="2017-09" db="EMBL/GenBank/DDBJ databases">
        <authorList>
            <person name="Ehlers B."/>
            <person name="Leendertz F.H."/>
        </authorList>
    </citation>
    <scope>NUCLEOTIDE SEQUENCE [LARGE SCALE GENOMIC DNA]</scope>
    <source>
        <strain evidence="1 2">DSM 18289</strain>
    </source>
</reference>
<name>A0A285PEZ8_9HYPH</name>
<keyword evidence="2" id="KW-1185">Reference proteome</keyword>
<accession>A0A285PEZ8</accession>
<gene>
    <name evidence="1" type="ORF">SAMN06265368_3397</name>
</gene>
<dbReference type="RefSeq" id="WP_097154655.1">
    <property type="nucleotide sequence ID" value="NZ_OBEL01000004.1"/>
</dbReference>
<dbReference type="OrthoDB" id="8117243at2"/>